<keyword evidence="3" id="KW-0012">Acyltransferase</keyword>
<dbReference type="SUPFAM" id="SSF53901">
    <property type="entry name" value="Thiolase-like"/>
    <property type="match status" value="1"/>
</dbReference>
<dbReference type="InterPro" id="IPR055140">
    <property type="entry name" value="Thiolase_C_2"/>
</dbReference>
<dbReference type="InterPro" id="IPR020616">
    <property type="entry name" value="Thiolase_N"/>
</dbReference>
<accession>A0A3P4B1V8</accession>
<dbReference type="Pfam" id="PF22691">
    <property type="entry name" value="Thiolase_C_1"/>
    <property type="match status" value="1"/>
</dbReference>
<dbReference type="Proteomes" id="UP000277294">
    <property type="component" value="Unassembled WGS sequence"/>
</dbReference>
<dbReference type="Gene3D" id="3.40.47.10">
    <property type="match status" value="1"/>
</dbReference>
<organism evidence="3 4">
    <name type="scientific">Pigmentiphaga humi</name>
    <dbReference type="NCBI Taxonomy" id="2478468"/>
    <lineage>
        <taxon>Bacteria</taxon>
        <taxon>Pseudomonadati</taxon>
        <taxon>Pseudomonadota</taxon>
        <taxon>Betaproteobacteria</taxon>
        <taxon>Burkholderiales</taxon>
        <taxon>Alcaligenaceae</taxon>
        <taxon>Pigmentiphaga</taxon>
    </lineage>
</organism>
<protein>
    <submittedName>
        <fullName evidence="3">3-oxoadipyl-CoA/3-oxo-5,6-dehydrosuberyl-CoA thiolase</fullName>
        <ecNumber evidence="3">2.3.1.174</ecNumber>
    </submittedName>
</protein>
<feature type="domain" description="Thiolase N-terminal" evidence="1">
    <location>
        <begin position="6"/>
        <end position="226"/>
    </location>
</feature>
<dbReference type="RefSeq" id="WP_124079007.1">
    <property type="nucleotide sequence ID" value="NZ_UWPJ01000014.1"/>
</dbReference>
<dbReference type="EMBL" id="UWPJ01000014">
    <property type="protein sequence ID" value="VCU69556.1"/>
    <property type="molecule type" value="Genomic_DNA"/>
</dbReference>
<dbReference type="CDD" id="cd00829">
    <property type="entry name" value="SCP-x_thiolase"/>
    <property type="match status" value="1"/>
</dbReference>
<name>A0A3P4B1V8_9BURK</name>
<dbReference type="InterPro" id="IPR002155">
    <property type="entry name" value="Thiolase"/>
</dbReference>
<dbReference type="GO" id="GO:0033812">
    <property type="term" value="F:3-oxoadipyl-CoA thiolase activity"/>
    <property type="evidence" value="ECO:0007669"/>
    <property type="project" value="UniProtKB-EC"/>
</dbReference>
<dbReference type="Pfam" id="PF00108">
    <property type="entry name" value="Thiolase_N"/>
    <property type="match status" value="1"/>
</dbReference>
<sequence length="389" mass="40309">MEHARIVGWGHTPFGRLDDHDLEALMVEPARAALADAGLQARDVDAVFVGHFNAGMVPDGFTSSLPFALDESLRFKPAVRLENACASGSAAIHAALDAIGAGRARIALVVGAEKMTAADGAAVTAALARASYYREEGAHGLTFPGIFARIAQEYFARHGDHGAALARIAAKNHANGARNPLAHLRRDLGFDFCNTVSERNPIIAAPLRKTDCSTVADGGAALVLAAAPLAADFRRAVRFRAAVQVNDFLPMSRRDPVAFEGPRLAWRRALEAAGVGVRDLDLAEVHDCFTIAELLSYEAMGLAPAGGGARCLEDGTVAPGGALPVNPSGGLKAKGHPVGATGVSMHVLAAMQLCGEAGAIQVPGAELAGVFNMGGSMVANYVSVLERAA</sequence>
<evidence type="ECO:0000313" key="4">
    <source>
        <dbReference type="Proteomes" id="UP000277294"/>
    </source>
</evidence>
<dbReference type="AlphaFoldDB" id="A0A3P4B1V8"/>
<evidence type="ECO:0000313" key="3">
    <source>
        <dbReference type="EMBL" id="VCU69556.1"/>
    </source>
</evidence>
<dbReference type="NCBIfam" id="NF005704">
    <property type="entry name" value="PRK07516.1"/>
    <property type="match status" value="1"/>
</dbReference>
<gene>
    <name evidence="3" type="primary">paaJ</name>
    <name evidence="3" type="ORF">PIGHUM_01619</name>
</gene>
<dbReference type="PANTHER" id="PTHR42870:SF1">
    <property type="entry name" value="NON-SPECIFIC LIPID-TRANSFER PROTEIN-LIKE 2"/>
    <property type="match status" value="1"/>
</dbReference>
<evidence type="ECO:0000259" key="2">
    <source>
        <dbReference type="Pfam" id="PF22691"/>
    </source>
</evidence>
<proteinExistence type="predicted"/>
<dbReference type="PANTHER" id="PTHR42870">
    <property type="entry name" value="ACETYL-COA C-ACETYLTRANSFERASE"/>
    <property type="match status" value="1"/>
</dbReference>
<keyword evidence="3" id="KW-0808">Transferase</keyword>
<keyword evidence="4" id="KW-1185">Reference proteome</keyword>
<dbReference type="InterPro" id="IPR016039">
    <property type="entry name" value="Thiolase-like"/>
</dbReference>
<reference evidence="3 4" key="1">
    <citation type="submission" date="2018-10" db="EMBL/GenBank/DDBJ databases">
        <authorList>
            <person name="Criscuolo A."/>
        </authorList>
    </citation>
    <scope>NUCLEOTIDE SEQUENCE [LARGE SCALE GENOMIC DNA]</scope>
    <source>
        <strain evidence="3">DnA1</strain>
    </source>
</reference>
<feature type="domain" description="Thiolase C-terminal" evidence="2">
    <location>
        <begin position="252"/>
        <end position="387"/>
    </location>
</feature>
<evidence type="ECO:0000259" key="1">
    <source>
        <dbReference type="Pfam" id="PF00108"/>
    </source>
</evidence>
<dbReference type="PIRSF" id="PIRSF000429">
    <property type="entry name" value="Ac-CoA_Ac_transf"/>
    <property type="match status" value="1"/>
</dbReference>
<dbReference type="EC" id="2.3.1.174" evidence="3"/>
<dbReference type="OrthoDB" id="9785768at2"/>